<keyword evidence="1" id="KW-0346">Stress response</keyword>
<dbReference type="Proteomes" id="UP000059188">
    <property type="component" value="Unassembled WGS sequence"/>
</dbReference>
<dbReference type="SUPFAM" id="SSF53067">
    <property type="entry name" value="Actin-like ATPase domain"/>
    <property type="match status" value="2"/>
</dbReference>
<accession>A0A0B7F840</accession>
<evidence type="ECO:0000313" key="1">
    <source>
        <dbReference type="EMBL" id="CEL54216.1"/>
    </source>
</evidence>
<evidence type="ECO:0000313" key="2">
    <source>
        <dbReference type="Proteomes" id="UP000059188"/>
    </source>
</evidence>
<dbReference type="PANTHER" id="PTHR14187">
    <property type="entry name" value="ALPHA KINASE/ELONGATION FACTOR 2 KINASE"/>
    <property type="match status" value="1"/>
</dbReference>
<dbReference type="EMBL" id="LN679255">
    <property type="protein sequence ID" value="CEL54216.1"/>
    <property type="molecule type" value="Genomic_DNA"/>
</dbReference>
<sequence length="604" mass="67490">MNGIKTPGGNASRSFEDPWDGPSKIVVGIDIGSTQSGVAFAFLQQGAKQSIHRVTQWPGQESQNLHGKIPTVIWYESTQKAMSFGADALTPQVEEDAEDNKWKLAKYFKLHLHPPHLTDQHGLDLEPLPFNVPLSQIYSDFLGYLLQHTQSYFEDHIIDGKRIWGQYKSTMEVVLAHPNGWGIREQAFLRVAAVKAGFTNANDAATRVHFVNEAEASVHFCTLYSDIGSQLKPGTIFAVCDAGGSTVDTTVYSVKSLNPIRLEETRASDCVQAGALFIDQTAEKYLRKILHEAELSQEDVDEYAARGVKDFELHSKRAFKDVTVDQSIEIAGTRYNNTAIRARRGRITLQGSEMKAFFDSYTDKILQSVSSQLEGSSVSHILLVGGFGESPFLREQLKQRFGPMGCDVTITSERTSKAVADGTIIWYSSNNVVKRTPWHSYGIEILIPHDPRAKAHKSRKVIQWPTGAFVKGGWSQIVPGGIPVDCDSVSRRPYYREYTTPNPQLSNFTEDIWYYTLKGIPQWMRFKPGTIMPGFQLACSVNANLNHLRGALQMHTSPKGRYWSLSFNVCIHFGRTEYRAFLEWVENGVTRTGQAQLISTTGPA</sequence>
<dbReference type="InterPro" id="IPR043129">
    <property type="entry name" value="ATPase_NBD"/>
</dbReference>
<gene>
    <name evidence="1" type="ORF">RSOLAG1IB_11614</name>
</gene>
<dbReference type="OrthoDB" id="2963168at2759"/>
<keyword evidence="2" id="KW-1185">Reference proteome</keyword>
<proteinExistence type="predicted"/>
<protein>
    <submittedName>
        <fullName evidence="1">Heat shock 70 kDa protein 12A</fullName>
    </submittedName>
</protein>
<name>A0A0B7F840_THACB</name>
<dbReference type="PANTHER" id="PTHR14187:SF5">
    <property type="entry name" value="HEAT SHOCK 70 KDA PROTEIN 12A"/>
    <property type="match status" value="1"/>
</dbReference>
<dbReference type="Gene3D" id="3.30.420.40">
    <property type="match status" value="2"/>
</dbReference>
<dbReference type="AlphaFoldDB" id="A0A0B7F840"/>
<reference evidence="1 2" key="1">
    <citation type="submission" date="2014-11" db="EMBL/GenBank/DDBJ databases">
        <authorList>
            <person name="Wibberg Daniel"/>
        </authorList>
    </citation>
    <scope>NUCLEOTIDE SEQUENCE [LARGE SCALE GENOMIC DNA]</scope>
    <source>
        <strain evidence="1">Rhizoctonia solani AG1-IB 7/3/14</strain>
    </source>
</reference>
<dbReference type="STRING" id="1108050.A0A0B7F840"/>
<dbReference type="CDD" id="cd10170">
    <property type="entry name" value="ASKHA_NBD_HSP70"/>
    <property type="match status" value="1"/>
</dbReference>
<organism evidence="1 2">
    <name type="scientific">Thanatephorus cucumeris (strain AG1-IB / isolate 7/3/14)</name>
    <name type="common">Lettuce bottom rot fungus</name>
    <name type="synonym">Rhizoctonia solani</name>
    <dbReference type="NCBI Taxonomy" id="1108050"/>
    <lineage>
        <taxon>Eukaryota</taxon>
        <taxon>Fungi</taxon>
        <taxon>Dikarya</taxon>
        <taxon>Basidiomycota</taxon>
        <taxon>Agaricomycotina</taxon>
        <taxon>Agaricomycetes</taxon>
        <taxon>Cantharellales</taxon>
        <taxon>Ceratobasidiaceae</taxon>
        <taxon>Rhizoctonia</taxon>
        <taxon>Rhizoctonia solani AG-1</taxon>
    </lineage>
</organism>